<feature type="transmembrane region" description="Helical" evidence="1">
    <location>
        <begin position="46"/>
        <end position="65"/>
    </location>
</feature>
<dbReference type="EMBL" id="CDOE01000048">
    <property type="protein sequence ID" value="CEN34292.1"/>
    <property type="molecule type" value="Genomic_DNA"/>
</dbReference>
<reference evidence="2 3" key="1">
    <citation type="submission" date="2015-01" db="EMBL/GenBank/DDBJ databases">
        <authorList>
            <person name="Xiang T."/>
            <person name="Song Y."/>
            <person name="Huang L."/>
            <person name="Wang B."/>
            <person name="Wu P."/>
        </authorList>
    </citation>
    <scope>NUCLEOTIDE SEQUENCE [LARGE SCALE GENOMIC DNA]</scope>
    <source>
        <strain evidence="2 3">Cc12</strain>
    </source>
</reference>
<evidence type="ECO:0000313" key="3">
    <source>
        <dbReference type="Proteomes" id="UP000044026"/>
    </source>
</evidence>
<proteinExistence type="predicted"/>
<feature type="transmembrane region" description="Helical" evidence="1">
    <location>
        <begin position="12"/>
        <end position="34"/>
    </location>
</feature>
<evidence type="ECO:0000256" key="1">
    <source>
        <dbReference type="SAM" id="Phobius"/>
    </source>
</evidence>
<gene>
    <name evidence="2" type="ORF">CCAN12_520024</name>
</gene>
<keyword evidence="1" id="KW-0812">Transmembrane</keyword>
<protein>
    <submittedName>
        <fullName evidence="2">Uncharacterized protein</fullName>
    </submittedName>
</protein>
<dbReference type="AlphaFoldDB" id="A0A0B7H8N2"/>
<organism evidence="2 3">
    <name type="scientific">Capnocytophaga canimorsus</name>
    <dbReference type="NCBI Taxonomy" id="28188"/>
    <lineage>
        <taxon>Bacteria</taxon>
        <taxon>Pseudomonadati</taxon>
        <taxon>Bacteroidota</taxon>
        <taxon>Flavobacteriia</taxon>
        <taxon>Flavobacteriales</taxon>
        <taxon>Flavobacteriaceae</taxon>
        <taxon>Capnocytophaga</taxon>
    </lineage>
</organism>
<keyword evidence="1" id="KW-0472">Membrane</keyword>
<evidence type="ECO:0000313" key="2">
    <source>
        <dbReference type="EMBL" id="CEN34292.1"/>
    </source>
</evidence>
<name>A0A0B7H8N2_9FLAO</name>
<keyword evidence="1" id="KW-1133">Transmembrane helix</keyword>
<feature type="transmembrane region" description="Helical" evidence="1">
    <location>
        <begin position="72"/>
        <end position="90"/>
    </location>
</feature>
<sequence>MSILLKMIRFLRILFLTIGWGVPMLSFLEFFLNAVFKIEMIFYNNYLIVLVLFWVIAGLGSLIFLLKKRLKFFMFLVISMLHWVLFHYWWSQYQFSFQKNVESTNYTMKIFMHHYEVWQMNWIYRQQMLVKESDIFFNPYSKTGITHLSKVNILSNDEEKIILEIEVGAKREILHIEKKMIF</sequence>
<accession>A0A0B7H8N2</accession>
<dbReference type="Proteomes" id="UP000044026">
    <property type="component" value="Unassembled WGS sequence"/>
</dbReference>